<dbReference type="HOGENOM" id="CLU_2500424_0_0_1"/>
<dbReference type="VEuPathDB" id="VectorBase:ISCW009031"/>
<dbReference type="EnsemblMetazoa" id="ISCW009031-RA">
    <property type="protein sequence ID" value="ISCW009031-PA"/>
    <property type="gene ID" value="ISCW009031"/>
</dbReference>
<dbReference type="AlphaFoldDB" id="B7Q380"/>
<dbReference type="PaxDb" id="6945-B7Q380"/>
<dbReference type="Proteomes" id="UP000001555">
    <property type="component" value="Unassembled WGS sequence"/>
</dbReference>
<reference evidence="1 3" key="1">
    <citation type="submission" date="2008-03" db="EMBL/GenBank/DDBJ databases">
        <title>Annotation of Ixodes scapularis.</title>
        <authorList>
            <consortium name="Ixodes scapularis Genome Project Consortium"/>
            <person name="Caler E."/>
            <person name="Hannick L.I."/>
            <person name="Bidwell S."/>
            <person name="Joardar V."/>
            <person name="Thiagarajan M."/>
            <person name="Amedeo P."/>
            <person name="Galinsky K.J."/>
            <person name="Schobel S."/>
            <person name="Inman J."/>
            <person name="Hostetler J."/>
            <person name="Miller J."/>
            <person name="Hammond M."/>
            <person name="Megy K."/>
            <person name="Lawson D."/>
            <person name="Kodira C."/>
            <person name="Sutton G."/>
            <person name="Meyer J."/>
            <person name="Hill C.A."/>
            <person name="Birren B."/>
            <person name="Nene V."/>
            <person name="Collins F."/>
            <person name="Alarcon-Chaidez F."/>
            <person name="Wikel S."/>
            <person name="Strausberg R."/>
        </authorList>
    </citation>
    <scope>NUCLEOTIDE SEQUENCE [LARGE SCALE GENOMIC DNA]</scope>
    <source>
        <strain evidence="3">Wikel</strain>
        <strain evidence="1">Wikel colony</strain>
    </source>
</reference>
<accession>B7Q380</accession>
<sequence>MKTSCRAGDLLPEMPAEAVQVIEALPLIQQIETIQQVNAIKSLKQGGGSSGGVPPFLPIVLALHYRSNQQQSTKSKLKKLLGMMGR</sequence>
<name>B7Q380_IXOSC</name>
<proteinExistence type="predicted"/>
<dbReference type="VEuPathDB" id="VectorBase:ISCI009031"/>
<reference evidence="2" key="2">
    <citation type="submission" date="2020-05" db="UniProtKB">
        <authorList>
            <consortium name="EnsemblMetazoa"/>
        </authorList>
    </citation>
    <scope>IDENTIFICATION</scope>
    <source>
        <strain evidence="2">wikel</strain>
    </source>
</reference>
<dbReference type="InParanoid" id="B7Q380"/>
<dbReference type="EMBL" id="ABJB010320249">
    <property type="status" value="NOT_ANNOTATED_CDS"/>
    <property type="molecule type" value="Genomic_DNA"/>
</dbReference>
<evidence type="ECO:0000313" key="1">
    <source>
        <dbReference type="EMBL" id="EEC13302.1"/>
    </source>
</evidence>
<dbReference type="EMBL" id="DS847994">
    <property type="protein sequence ID" value="EEC13302.1"/>
    <property type="molecule type" value="Genomic_DNA"/>
</dbReference>
<evidence type="ECO:0000313" key="2">
    <source>
        <dbReference type="EnsemblMetazoa" id="ISCW009031-PA"/>
    </source>
</evidence>
<evidence type="ECO:0000313" key="3">
    <source>
        <dbReference type="Proteomes" id="UP000001555"/>
    </source>
</evidence>
<keyword evidence="3" id="KW-1185">Reference proteome</keyword>
<gene>
    <name evidence="1" type="ORF">IscW_ISCW009031</name>
</gene>
<protein>
    <submittedName>
        <fullName evidence="1 2">Uncharacterized protein</fullName>
    </submittedName>
</protein>
<organism>
    <name type="scientific">Ixodes scapularis</name>
    <name type="common">Black-legged tick</name>
    <name type="synonym">Deer tick</name>
    <dbReference type="NCBI Taxonomy" id="6945"/>
    <lineage>
        <taxon>Eukaryota</taxon>
        <taxon>Metazoa</taxon>
        <taxon>Ecdysozoa</taxon>
        <taxon>Arthropoda</taxon>
        <taxon>Chelicerata</taxon>
        <taxon>Arachnida</taxon>
        <taxon>Acari</taxon>
        <taxon>Parasitiformes</taxon>
        <taxon>Ixodida</taxon>
        <taxon>Ixodoidea</taxon>
        <taxon>Ixodidae</taxon>
        <taxon>Ixodinae</taxon>
        <taxon>Ixodes</taxon>
    </lineage>
</organism>